<proteinExistence type="predicted"/>
<name>A0A7T7M846_9ACTO</name>
<evidence type="ECO:0000313" key="3">
    <source>
        <dbReference type="EMBL" id="QQM66635.1"/>
    </source>
</evidence>
<dbReference type="Proteomes" id="UP000595895">
    <property type="component" value="Chromosome"/>
</dbReference>
<gene>
    <name evidence="3" type="ORF">JG540_05855</name>
</gene>
<protein>
    <submittedName>
        <fullName evidence="3">DUF3071 domain-containing protein</fullName>
    </submittedName>
</protein>
<dbReference type="AlphaFoldDB" id="A0A7T7M846"/>
<evidence type="ECO:0000259" key="2">
    <source>
        <dbReference type="Pfam" id="PF11268"/>
    </source>
</evidence>
<dbReference type="NCBIfam" id="NF040712">
    <property type="entry name" value="SepH"/>
    <property type="match status" value="1"/>
</dbReference>
<reference evidence="3 4" key="1">
    <citation type="submission" date="2020-12" db="EMBL/GenBank/DDBJ databases">
        <authorList>
            <person name="Zhou J."/>
        </authorList>
    </citation>
    <scope>NUCLEOTIDE SEQUENCE [LARGE SCALE GENOMIC DNA]</scope>
    <source>
        <strain evidence="3 4">CCUG 61299</strain>
    </source>
</reference>
<organism evidence="3 4">
    <name type="scientific">Actinomyces weissii</name>
    <dbReference type="NCBI Taxonomy" id="675090"/>
    <lineage>
        <taxon>Bacteria</taxon>
        <taxon>Bacillati</taxon>
        <taxon>Actinomycetota</taxon>
        <taxon>Actinomycetes</taxon>
        <taxon>Actinomycetales</taxon>
        <taxon>Actinomycetaceae</taxon>
        <taxon>Actinomyces</taxon>
    </lineage>
</organism>
<dbReference type="RefSeq" id="WP_200274725.1">
    <property type="nucleotide sequence ID" value="NZ_CP066802.1"/>
</dbReference>
<feature type="compositionally biased region" description="Basic and acidic residues" evidence="1">
    <location>
        <begin position="357"/>
        <end position="367"/>
    </location>
</feature>
<dbReference type="KEGG" id="awe:JG540_05855"/>
<dbReference type="InterPro" id="IPR021421">
    <property type="entry name" value="DUF3071"/>
</dbReference>
<evidence type="ECO:0000256" key="1">
    <source>
        <dbReference type="SAM" id="MobiDB-lite"/>
    </source>
</evidence>
<feature type="compositionally biased region" description="Low complexity" evidence="1">
    <location>
        <begin position="204"/>
        <end position="248"/>
    </location>
</feature>
<feature type="domain" description="DUF3071" evidence="2">
    <location>
        <begin position="1"/>
        <end position="165"/>
    </location>
</feature>
<feature type="compositionally biased region" description="Low complexity" evidence="1">
    <location>
        <begin position="379"/>
        <end position="394"/>
    </location>
</feature>
<sequence>MIDLELLGVNGDAIVMTDPDGQRYKLVIDDALRAAVRRDRPAALDSPTTLEAGRTLTPREIQSLLRAGATAEEVASTTGLPLDHVHRFEGPVLAERNWAVEQARACRIGWEKDSPVLGELVVDRLATRGVDPALLEWDAVRDGRAPWEVLLTFVQGAEEKQARWVLDLSSHAVTALDDEARWLTEAASSSRRPLVFDQDSRARGASAQSGGLGTAGATSRSASTAHSPSPASPPSAVTADAAAGPAPSVRRTEQVGSRRPPLHPDSTDALLADLAASRGQRVEPRPLEESGSLPVVGEEKVTEATPQEPDQAAQVVSIAERRRSHSVPTSGRHPAGSRLPQVDDDDATVASPLAAAARHESPTKETEQVLTQEELPDMPVATPPKAVKAASSPTTGSVPAVGRSKRRNRRSVPSWDEIVFGAKPE</sequence>
<keyword evidence="4" id="KW-1185">Reference proteome</keyword>
<evidence type="ECO:0000313" key="4">
    <source>
        <dbReference type="Proteomes" id="UP000595895"/>
    </source>
</evidence>
<dbReference type="EMBL" id="CP066802">
    <property type="protein sequence ID" value="QQM66635.1"/>
    <property type="molecule type" value="Genomic_DNA"/>
</dbReference>
<feature type="region of interest" description="Disordered" evidence="1">
    <location>
        <begin position="193"/>
        <end position="425"/>
    </location>
</feature>
<dbReference type="InterPro" id="IPR047682">
    <property type="entry name" value="SepH-like"/>
</dbReference>
<accession>A0A7T7M846</accession>
<dbReference type="Pfam" id="PF11268">
    <property type="entry name" value="DUF3071"/>
    <property type="match status" value="1"/>
</dbReference>